<dbReference type="Pfam" id="PF09261">
    <property type="entry name" value="Alpha-mann_mid"/>
    <property type="match status" value="1"/>
</dbReference>
<dbReference type="InterPro" id="IPR000602">
    <property type="entry name" value="Glyco_hydro_38_N"/>
</dbReference>
<sequence length="1029" mass="116796">MSLSPEWRHRILSWKNELTRHFYIPLGEVEWEGFTTKQQLTYREALKGNFSPMPQGTRWGAKWEYGWFRSTITLPDEAAGKRIVLKVDVGGESAIYVNGKNAGAKDNEHHEVTLTMNGVPGQQYEILVEAYAGHGPRVASVGPTPPGRITVPEPGPTQAVVGKSTYGIWEEEVYQLWLDVQTLFEVRENLDPNSLRVAEIDAGLKDFTLIVDFELPYEEMMKTIRAGRERLKPLLECVNGSTAPIMFAFGHSHIDVAWLWPLAETERKCARTFATQLALMEEYPEYKFLQSQPHLYMMVKQRYPELYERIKEAVKRGQFIPEGGMWVEADTNISGGESLIRQFIHGKRFFKEEFGIDSQLCWLPDVFGYSAALPQIMKGCGIKYFSTQKIFWGAYTGGEPFPYNTFIWEGIDGSEILVHLHNDYNSHTNPATLIQRWNERVQKDGISTRLLPFGHGDGGGGPTRDHLEYLRRCKDLEGVPRTKICHPLEFFHDLEKRGFPENRYVGELYFQAHRGTYTSQARTKRGNRKSEIALREAEIWGATARALKGYAFPLQTVDQAWKTVLLNQFHDILPGSSIQRVYEEAEADYERVISTAKKIAEEAASSLLERASEKAITVFNSLSWNRTAIVPLPKEFKGAVLADGQPLPVQQSDDGLLAEVEVPSCGWITLYPGNGKAIESALKVTPHSMENEFLRIEFNDKGEIVSIFDKEADRELAAGPCNSFKMYKDVPSHWDAWDIDSMYSLTPVELNEPASFEVVSQGPLMAILRVKRKLHNSLMTQDIILRRNSRRVDFVTTIDWQESHKLLKVAFPVNIHTNEGVHEIQFGHLKRPNHKSRPFDADRFEVCNHKWTALMEENRGFAVLNDCKYGVNTLGNSINLTLLRAPLAPDMNADKGIQHFTYSFYAWNGSFAKSDVIREAYDLNCPVMVVNGAAEKSASLFSLDAANIILETVKVPEDGSNDIILRLYESKRTATRCTLSVAFPIAGAEQTDMLENTEKELVVRDNNIELDFRPFEIKTVRLKVSKAEQ</sequence>
<dbReference type="CDD" id="cd10789">
    <property type="entry name" value="GH38N_AMII_ER_cytosolic"/>
    <property type="match status" value="1"/>
</dbReference>
<accession>A0A1I5Y205</accession>
<evidence type="ECO:0000256" key="1">
    <source>
        <dbReference type="ARBA" id="ARBA00009792"/>
    </source>
</evidence>
<dbReference type="PANTHER" id="PTHR46017:SF1">
    <property type="entry name" value="ALPHA-MANNOSIDASE 2C1"/>
    <property type="match status" value="1"/>
</dbReference>
<dbReference type="OrthoDB" id="9772207at2"/>
<evidence type="ECO:0000256" key="4">
    <source>
        <dbReference type="ARBA" id="ARBA00023295"/>
    </source>
</evidence>
<dbReference type="InterPro" id="IPR041147">
    <property type="entry name" value="GH38_C"/>
</dbReference>
<dbReference type="GO" id="GO:0004559">
    <property type="term" value="F:alpha-mannosidase activity"/>
    <property type="evidence" value="ECO:0007669"/>
    <property type="project" value="InterPro"/>
</dbReference>
<dbReference type="GO" id="GO:0046872">
    <property type="term" value="F:metal ion binding"/>
    <property type="evidence" value="ECO:0007669"/>
    <property type="project" value="UniProtKB-KW"/>
</dbReference>
<evidence type="ECO:0000256" key="3">
    <source>
        <dbReference type="ARBA" id="ARBA00022801"/>
    </source>
</evidence>
<dbReference type="InterPro" id="IPR015341">
    <property type="entry name" value="Glyco_hydro_38_cen"/>
</dbReference>
<gene>
    <name evidence="6" type="ORF">SAMN05444406_13417</name>
</gene>
<dbReference type="InterPro" id="IPR008979">
    <property type="entry name" value="Galactose-bd-like_sf"/>
</dbReference>
<dbReference type="InterPro" id="IPR011330">
    <property type="entry name" value="Glyco_hydro/deAcase_b/a-brl"/>
</dbReference>
<dbReference type="SUPFAM" id="SSF88688">
    <property type="entry name" value="Families 57/38 glycoside transferase middle domain"/>
    <property type="match status" value="1"/>
</dbReference>
<dbReference type="GO" id="GO:0009313">
    <property type="term" value="P:oligosaccharide catabolic process"/>
    <property type="evidence" value="ECO:0007669"/>
    <property type="project" value="TreeGrafter"/>
</dbReference>
<evidence type="ECO:0000313" key="6">
    <source>
        <dbReference type="EMBL" id="SFQ38196.1"/>
    </source>
</evidence>
<name>A0A1I5Y205_9FIRM</name>
<dbReference type="Pfam" id="PF07748">
    <property type="entry name" value="Glyco_hydro_38C"/>
    <property type="match status" value="1"/>
</dbReference>
<organism evidence="6 7">
    <name type="scientific">Caldicoprobacter faecalis</name>
    <dbReference type="NCBI Taxonomy" id="937334"/>
    <lineage>
        <taxon>Bacteria</taxon>
        <taxon>Bacillati</taxon>
        <taxon>Bacillota</taxon>
        <taxon>Clostridia</taxon>
        <taxon>Caldicoprobacterales</taxon>
        <taxon>Caldicoprobacteraceae</taxon>
        <taxon>Caldicoprobacter</taxon>
    </lineage>
</organism>
<dbReference type="RefSeq" id="WP_092282710.1">
    <property type="nucleotide sequence ID" value="NZ_FOXR01000034.1"/>
</dbReference>
<dbReference type="Gene3D" id="3.20.110.10">
    <property type="entry name" value="Glycoside hydrolase 38, N terminal domain"/>
    <property type="match status" value="1"/>
</dbReference>
<dbReference type="InterPro" id="IPR011013">
    <property type="entry name" value="Gal_mutarotase_sf_dom"/>
</dbReference>
<dbReference type="Gene3D" id="2.60.120.260">
    <property type="entry name" value="Galactose-binding domain-like"/>
    <property type="match status" value="1"/>
</dbReference>
<keyword evidence="2" id="KW-0479">Metal-binding</keyword>
<dbReference type="SMART" id="SM00872">
    <property type="entry name" value="Alpha-mann_mid"/>
    <property type="match status" value="1"/>
</dbReference>
<dbReference type="InterPro" id="IPR028995">
    <property type="entry name" value="Glyco_hydro_57/38_cen_sf"/>
</dbReference>
<dbReference type="SUPFAM" id="SSF74650">
    <property type="entry name" value="Galactose mutarotase-like"/>
    <property type="match status" value="1"/>
</dbReference>
<dbReference type="Proteomes" id="UP000198577">
    <property type="component" value="Unassembled WGS sequence"/>
</dbReference>
<dbReference type="SUPFAM" id="SSF88713">
    <property type="entry name" value="Glycoside hydrolase/deacetylase"/>
    <property type="match status" value="1"/>
</dbReference>
<dbReference type="InterPro" id="IPR037094">
    <property type="entry name" value="Glyco_hydro_38_cen_sf"/>
</dbReference>
<keyword evidence="4" id="KW-0326">Glycosidase</keyword>
<reference evidence="6 7" key="1">
    <citation type="submission" date="2016-10" db="EMBL/GenBank/DDBJ databases">
        <authorList>
            <person name="de Groot N.N."/>
        </authorList>
    </citation>
    <scope>NUCLEOTIDE SEQUENCE [LARGE SCALE GENOMIC DNA]</scope>
    <source>
        <strain evidence="6 7">DSM 20678</strain>
    </source>
</reference>
<dbReference type="Pfam" id="PF22907">
    <property type="entry name" value="Ams1-like_1st"/>
    <property type="match status" value="1"/>
</dbReference>
<dbReference type="Gene3D" id="1.20.1270.50">
    <property type="entry name" value="Glycoside hydrolase family 38, central domain"/>
    <property type="match status" value="1"/>
</dbReference>
<evidence type="ECO:0000313" key="7">
    <source>
        <dbReference type="Proteomes" id="UP000198577"/>
    </source>
</evidence>
<dbReference type="FunFam" id="1.20.1270.50:FF:000004">
    <property type="entry name" value="alpha-mannosidase 2C1 isoform X1"/>
    <property type="match status" value="1"/>
</dbReference>
<dbReference type="Gene3D" id="2.70.98.30">
    <property type="entry name" value="Golgi alpha-mannosidase II, domain 4"/>
    <property type="match status" value="1"/>
</dbReference>
<dbReference type="InterPro" id="IPR011682">
    <property type="entry name" value="Glyco_hydro_38_C"/>
</dbReference>
<keyword evidence="3" id="KW-0378">Hydrolase</keyword>
<dbReference type="GO" id="GO:0030246">
    <property type="term" value="F:carbohydrate binding"/>
    <property type="evidence" value="ECO:0007669"/>
    <property type="project" value="InterPro"/>
</dbReference>
<comment type="similarity">
    <text evidence="1">Belongs to the glycosyl hydrolase 38 family.</text>
</comment>
<keyword evidence="7" id="KW-1185">Reference proteome</keyword>
<protein>
    <submittedName>
        <fullName evidence="6">Alpha-mannosidase</fullName>
    </submittedName>
</protein>
<dbReference type="Pfam" id="PF01074">
    <property type="entry name" value="Glyco_hydro_38N"/>
    <property type="match status" value="1"/>
</dbReference>
<evidence type="ECO:0000259" key="5">
    <source>
        <dbReference type="SMART" id="SM00872"/>
    </source>
</evidence>
<dbReference type="Pfam" id="PF17677">
    <property type="entry name" value="Glyco_hydro38C2"/>
    <property type="match status" value="1"/>
</dbReference>
<dbReference type="InterPro" id="IPR027291">
    <property type="entry name" value="Glyco_hydro_38_N_sf"/>
</dbReference>
<dbReference type="PANTHER" id="PTHR46017">
    <property type="entry name" value="ALPHA-MANNOSIDASE 2C1"/>
    <property type="match status" value="1"/>
</dbReference>
<evidence type="ECO:0000256" key="2">
    <source>
        <dbReference type="ARBA" id="ARBA00022723"/>
    </source>
</evidence>
<dbReference type="FunFam" id="3.20.110.10:FF:000002">
    <property type="entry name" value="alpha-mannosidase 2C1 isoform X1"/>
    <property type="match status" value="1"/>
</dbReference>
<dbReference type="SUPFAM" id="SSF49785">
    <property type="entry name" value="Galactose-binding domain-like"/>
    <property type="match status" value="1"/>
</dbReference>
<feature type="domain" description="Glycoside hydrolase family 38 central" evidence="5">
    <location>
        <begin position="511"/>
        <end position="589"/>
    </location>
</feature>
<dbReference type="GO" id="GO:0006013">
    <property type="term" value="P:mannose metabolic process"/>
    <property type="evidence" value="ECO:0007669"/>
    <property type="project" value="InterPro"/>
</dbReference>
<dbReference type="EMBL" id="FOXR01000034">
    <property type="protein sequence ID" value="SFQ38196.1"/>
    <property type="molecule type" value="Genomic_DNA"/>
</dbReference>
<dbReference type="Gene3D" id="2.60.40.2220">
    <property type="match status" value="1"/>
</dbReference>
<proteinExistence type="inferred from homology"/>
<dbReference type="AlphaFoldDB" id="A0A1I5Y205"/>
<dbReference type="InterPro" id="IPR054723">
    <property type="entry name" value="Ams1-like_N"/>
</dbReference>